<keyword evidence="3" id="KW-0858">Xylan degradation</keyword>
<keyword evidence="4" id="KW-0732">Signal</keyword>
<evidence type="ECO:0000256" key="4">
    <source>
        <dbReference type="ARBA" id="ARBA00022729"/>
    </source>
</evidence>
<evidence type="ECO:0000259" key="10">
    <source>
        <dbReference type="PROSITE" id="PS51760"/>
    </source>
</evidence>
<dbReference type="Pfam" id="PF00331">
    <property type="entry name" value="Glyco_hydro_10"/>
    <property type="match status" value="1"/>
</dbReference>
<evidence type="ECO:0000256" key="9">
    <source>
        <dbReference type="RuleBase" id="RU361174"/>
    </source>
</evidence>
<evidence type="ECO:0000313" key="11">
    <source>
        <dbReference type="EMBL" id="MBE9119186.1"/>
    </source>
</evidence>
<keyword evidence="12" id="KW-1185">Reference proteome</keyword>
<accession>A0A8J7E3H5</accession>
<evidence type="ECO:0000256" key="8">
    <source>
        <dbReference type="ARBA" id="ARBA00023326"/>
    </source>
</evidence>
<proteinExistence type="inferred from homology"/>
<dbReference type="PANTHER" id="PTHR31490">
    <property type="entry name" value="GLYCOSYL HYDROLASE"/>
    <property type="match status" value="1"/>
</dbReference>
<gene>
    <name evidence="11" type="ORF">IQ249_25380</name>
</gene>
<organism evidence="11 12">
    <name type="scientific">Lusitaniella coriacea LEGE 07157</name>
    <dbReference type="NCBI Taxonomy" id="945747"/>
    <lineage>
        <taxon>Bacteria</taxon>
        <taxon>Bacillati</taxon>
        <taxon>Cyanobacteriota</taxon>
        <taxon>Cyanophyceae</taxon>
        <taxon>Spirulinales</taxon>
        <taxon>Lusitaniellaceae</taxon>
        <taxon>Lusitaniella</taxon>
    </lineage>
</organism>
<feature type="domain" description="GH10" evidence="10">
    <location>
        <begin position="46"/>
        <end position="369"/>
    </location>
</feature>
<keyword evidence="5 9" id="KW-0378">Hydrolase</keyword>
<dbReference type="InterPro" id="IPR017853">
    <property type="entry name" value="GH"/>
</dbReference>
<evidence type="ECO:0000256" key="1">
    <source>
        <dbReference type="ARBA" id="ARBA00000681"/>
    </source>
</evidence>
<protein>
    <recommendedName>
        <fullName evidence="9">Beta-xylanase</fullName>
        <ecNumber evidence="9">3.2.1.8</ecNumber>
    </recommendedName>
</protein>
<dbReference type="GO" id="GO:0031176">
    <property type="term" value="F:endo-1,4-beta-xylanase activity"/>
    <property type="evidence" value="ECO:0007669"/>
    <property type="project" value="UniProtKB-EC"/>
</dbReference>
<evidence type="ECO:0000256" key="5">
    <source>
        <dbReference type="ARBA" id="ARBA00022801"/>
    </source>
</evidence>
<comment type="caution">
    <text evidence="11">The sequence shown here is derived from an EMBL/GenBank/DDBJ whole genome shotgun (WGS) entry which is preliminary data.</text>
</comment>
<comment type="similarity">
    <text evidence="2 9">Belongs to the glycosyl hydrolase 10 (cellulase F) family.</text>
</comment>
<reference evidence="11" key="1">
    <citation type="submission" date="2020-10" db="EMBL/GenBank/DDBJ databases">
        <authorList>
            <person name="Castelo-Branco R."/>
            <person name="Eusebio N."/>
            <person name="Adriana R."/>
            <person name="Vieira A."/>
            <person name="Brugerolle De Fraissinette N."/>
            <person name="Rezende De Castro R."/>
            <person name="Schneider M.P."/>
            <person name="Vasconcelos V."/>
            <person name="Leao P.N."/>
        </authorList>
    </citation>
    <scope>NUCLEOTIDE SEQUENCE</scope>
    <source>
        <strain evidence="11">LEGE 07157</strain>
    </source>
</reference>
<dbReference type="EMBL" id="JADEWZ010000095">
    <property type="protein sequence ID" value="MBE9119186.1"/>
    <property type="molecule type" value="Genomic_DNA"/>
</dbReference>
<name>A0A8J7E3H5_9CYAN</name>
<dbReference type="RefSeq" id="WP_194032277.1">
    <property type="nucleotide sequence ID" value="NZ_JADEWZ010000095.1"/>
</dbReference>
<keyword evidence="8 9" id="KW-0624">Polysaccharide degradation</keyword>
<sequence length="374" mass="42318">MSQNLAMGKRSSALILALMALLLLLFISACTTVDPQETPSVDPQNSVERVPLRVLAERKGFGIGAAATLGPIRKDENYRRILSEEFNQLVTENEMKFQRLQPEQGRFDFSKADEIVEFARSRDMRVFGHTLVWQRGLADWLKAGDWTREELLELLHDHIDTVVSHYRGKVYAWDVVNEALAPDASLRDLIWLRGIGPEYIDLSFKWAREADPQAHLFYNEYDGSGWGKSAQLKVDALYNLLTGLLERGVPLDGVGLQMHIGLDKPPSYEGLKQTLERLSGLGIEIQITETDIRLGNSSDSLPKKLAQQAKVYGDLIRACLDVERCSGFWFWGVTDRYTWVNGITGTPEDPLIFDRFYQPKPAYDAIARELKKSA</sequence>
<keyword evidence="7 9" id="KW-0326">Glycosidase</keyword>
<dbReference type="SMART" id="SM00633">
    <property type="entry name" value="Glyco_10"/>
    <property type="match status" value="1"/>
</dbReference>
<dbReference type="EC" id="3.2.1.8" evidence="9"/>
<dbReference type="PANTHER" id="PTHR31490:SF88">
    <property type="entry name" value="BETA-XYLANASE"/>
    <property type="match status" value="1"/>
</dbReference>
<dbReference type="PRINTS" id="PR00134">
    <property type="entry name" value="GLHYDRLASE10"/>
</dbReference>
<dbReference type="SUPFAM" id="SSF51445">
    <property type="entry name" value="(Trans)glycosidases"/>
    <property type="match status" value="1"/>
</dbReference>
<evidence type="ECO:0000313" key="12">
    <source>
        <dbReference type="Proteomes" id="UP000654482"/>
    </source>
</evidence>
<dbReference type="Proteomes" id="UP000654482">
    <property type="component" value="Unassembled WGS sequence"/>
</dbReference>
<dbReference type="AlphaFoldDB" id="A0A8J7E3H5"/>
<evidence type="ECO:0000256" key="7">
    <source>
        <dbReference type="ARBA" id="ARBA00023295"/>
    </source>
</evidence>
<dbReference type="InterPro" id="IPR044846">
    <property type="entry name" value="GH10"/>
</dbReference>
<dbReference type="PROSITE" id="PS51760">
    <property type="entry name" value="GH10_2"/>
    <property type="match status" value="1"/>
</dbReference>
<dbReference type="Gene3D" id="3.20.20.80">
    <property type="entry name" value="Glycosidases"/>
    <property type="match status" value="1"/>
</dbReference>
<comment type="catalytic activity">
    <reaction evidence="1 9">
        <text>Endohydrolysis of (1-&gt;4)-beta-D-xylosidic linkages in xylans.</text>
        <dbReference type="EC" id="3.2.1.8"/>
    </reaction>
</comment>
<evidence type="ECO:0000256" key="6">
    <source>
        <dbReference type="ARBA" id="ARBA00023277"/>
    </source>
</evidence>
<dbReference type="InterPro" id="IPR001000">
    <property type="entry name" value="GH10_dom"/>
</dbReference>
<evidence type="ECO:0000256" key="3">
    <source>
        <dbReference type="ARBA" id="ARBA00022651"/>
    </source>
</evidence>
<dbReference type="GO" id="GO:0045493">
    <property type="term" value="P:xylan catabolic process"/>
    <property type="evidence" value="ECO:0007669"/>
    <property type="project" value="UniProtKB-KW"/>
</dbReference>
<keyword evidence="6 9" id="KW-0119">Carbohydrate metabolism</keyword>
<evidence type="ECO:0000256" key="2">
    <source>
        <dbReference type="ARBA" id="ARBA00007495"/>
    </source>
</evidence>